<comment type="caution">
    <text evidence="1">The sequence shown here is derived from an EMBL/GenBank/DDBJ whole genome shotgun (WGS) entry which is preliminary data.</text>
</comment>
<sequence length="98" mass="9923">MTLDRHHGTTWTKAPGAPLLTMLAWADKATAAGITIDGTVAVSTDAGRTWKAGAARPDTPAQAISASRITNGKLEVLLATQDTVNAIIDGGATLGAAN</sequence>
<organism evidence="1 2">
    <name type="scientific">Arsenicicoccus bolidensis</name>
    <dbReference type="NCBI Taxonomy" id="229480"/>
    <lineage>
        <taxon>Bacteria</taxon>
        <taxon>Bacillati</taxon>
        <taxon>Actinomycetota</taxon>
        <taxon>Actinomycetes</taxon>
        <taxon>Micrococcales</taxon>
        <taxon>Intrasporangiaceae</taxon>
        <taxon>Arsenicicoccus</taxon>
    </lineage>
</organism>
<dbReference type="RefSeq" id="WP_019285893.1">
    <property type="nucleotide sequence ID" value="NZ_DAMDMH010000038.1"/>
</dbReference>
<gene>
    <name evidence="1" type="ORF">MHL29_15680</name>
</gene>
<keyword evidence="2" id="KW-1185">Reference proteome</keyword>
<evidence type="ECO:0000313" key="2">
    <source>
        <dbReference type="Proteomes" id="UP001521931"/>
    </source>
</evidence>
<dbReference type="SUPFAM" id="SSF110296">
    <property type="entry name" value="Oligoxyloglucan reducing end-specific cellobiohydrolase"/>
    <property type="match status" value="1"/>
</dbReference>
<dbReference type="Gene3D" id="2.130.10.10">
    <property type="entry name" value="YVTN repeat-like/Quinoprotein amine dehydrogenase"/>
    <property type="match status" value="1"/>
</dbReference>
<dbReference type="InterPro" id="IPR015943">
    <property type="entry name" value="WD40/YVTN_repeat-like_dom_sf"/>
</dbReference>
<protein>
    <recommendedName>
        <fullName evidence="3">Exo-alpha-sialidase</fullName>
    </recommendedName>
</protein>
<name>A0ABS9Q886_9MICO</name>
<dbReference type="Proteomes" id="UP001521931">
    <property type="component" value="Unassembled WGS sequence"/>
</dbReference>
<proteinExistence type="predicted"/>
<reference evidence="1 2" key="1">
    <citation type="submission" date="2022-02" db="EMBL/GenBank/DDBJ databases">
        <title>Uncovering new skin microbiome diversity through culturing and metagenomics.</title>
        <authorList>
            <person name="Conlan S."/>
            <person name="Deming C."/>
            <person name="Nisc Comparative Sequencing Program N."/>
            <person name="Segre J.A."/>
        </authorList>
    </citation>
    <scope>NUCLEOTIDE SEQUENCE [LARGE SCALE GENOMIC DNA]</scope>
    <source>
        <strain evidence="1 2">ACRQZ</strain>
    </source>
</reference>
<accession>A0ABS9Q886</accession>
<evidence type="ECO:0000313" key="1">
    <source>
        <dbReference type="EMBL" id="MCG7323323.1"/>
    </source>
</evidence>
<evidence type="ECO:0008006" key="3">
    <source>
        <dbReference type="Google" id="ProtNLM"/>
    </source>
</evidence>
<dbReference type="EMBL" id="JAKRCV010000069">
    <property type="protein sequence ID" value="MCG7323323.1"/>
    <property type="molecule type" value="Genomic_DNA"/>
</dbReference>